<dbReference type="Gene3D" id="3.30.530.20">
    <property type="match status" value="1"/>
</dbReference>
<dbReference type="PANTHER" id="PTHR33789">
    <property type="entry name" value="LACHRYMATORY-FACTOR SYNTHASE"/>
    <property type="match status" value="1"/>
</dbReference>
<sequence>MKVLDLKGNVGMDMESDENFVRWHGSVTAAIAAPIDRTWQIASDFSGLQKFVPIVEICERLKGRNRVPGCLRFYTLYSPSGLPGGRRKGWAKERLLVIDEGKHSYAYVVEGSNMNLGDCVVTFKASPSEDDRHVETTVVDWSYVLSPLRKSTREKTLCDMSEFGWTFIKGLEAAATAEVIDFEGSVFGGYAAQIRAGTIA</sequence>
<dbReference type="SUPFAM" id="SSF55961">
    <property type="entry name" value="Bet v1-like"/>
    <property type="match status" value="1"/>
</dbReference>
<gene>
    <name evidence="1" type="ORF">AXG93_2515s1070</name>
</gene>
<reference evidence="1" key="1">
    <citation type="submission" date="2016-03" db="EMBL/GenBank/DDBJ databases">
        <title>Mechanisms controlling the formation of the plant cell surface in tip-growing cells are functionally conserved among land plants.</title>
        <authorList>
            <person name="Honkanen S."/>
            <person name="Jones V.A."/>
            <person name="Morieri G."/>
            <person name="Champion C."/>
            <person name="Hetherington A.J."/>
            <person name="Kelly S."/>
            <person name="Saint-Marcoux D."/>
            <person name="Proust H."/>
            <person name="Prescott H."/>
            <person name="Dolan L."/>
        </authorList>
    </citation>
    <scope>NUCLEOTIDE SEQUENCE [LARGE SCALE GENOMIC DNA]</scope>
    <source>
        <tissue evidence="1">Whole gametophyte</tissue>
    </source>
</reference>
<dbReference type="AlphaFoldDB" id="A0A176W586"/>
<comment type="caution">
    <text evidence="1">The sequence shown here is derived from an EMBL/GenBank/DDBJ whole genome shotgun (WGS) entry which is preliminary data.</text>
</comment>
<dbReference type="Proteomes" id="UP000077202">
    <property type="component" value="Unassembled WGS sequence"/>
</dbReference>
<dbReference type="InterPro" id="IPR023393">
    <property type="entry name" value="START-like_dom_sf"/>
</dbReference>
<dbReference type="InterPro" id="IPR019587">
    <property type="entry name" value="Polyketide_cyclase/dehydratase"/>
</dbReference>
<organism evidence="1 2">
    <name type="scientific">Marchantia polymorpha subsp. ruderalis</name>
    <dbReference type="NCBI Taxonomy" id="1480154"/>
    <lineage>
        <taxon>Eukaryota</taxon>
        <taxon>Viridiplantae</taxon>
        <taxon>Streptophyta</taxon>
        <taxon>Embryophyta</taxon>
        <taxon>Marchantiophyta</taxon>
        <taxon>Marchantiopsida</taxon>
        <taxon>Marchantiidae</taxon>
        <taxon>Marchantiales</taxon>
        <taxon>Marchantiaceae</taxon>
        <taxon>Marchantia</taxon>
    </lineage>
</organism>
<keyword evidence="2" id="KW-1185">Reference proteome</keyword>
<dbReference type="InterPro" id="IPR053249">
    <property type="entry name" value="LFS"/>
</dbReference>
<name>A0A176W586_MARPO</name>
<evidence type="ECO:0008006" key="3">
    <source>
        <dbReference type="Google" id="ProtNLM"/>
    </source>
</evidence>
<protein>
    <recommendedName>
        <fullName evidence="3">Coenzyme Q-binding protein COQ10 START domain-containing protein</fullName>
    </recommendedName>
</protein>
<dbReference type="Pfam" id="PF10604">
    <property type="entry name" value="Polyketide_cyc2"/>
    <property type="match status" value="1"/>
</dbReference>
<proteinExistence type="predicted"/>
<dbReference type="EMBL" id="LVLJ01001764">
    <property type="protein sequence ID" value="OAE28169.1"/>
    <property type="molecule type" value="Genomic_DNA"/>
</dbReference>
<dbReference type="PANTHER" id="PTHR33789:SF13">
    <property type="entry name" value="BET V I_MAJOR LATEX PROTEIN DOMAIN-CONTAINING PROTEIN"/>
    <property type="match status" value="1"/>
</dbReference>
<evidence type="ECO:0000313" key="1">
    <source>
        <dbReference type="EMBL" id="OAE28169.1"/>
    </source>
</evidence>
<evidence type="ECO:0000313" key="2">
    <source>
        <dbReference type="Proteomes" id="UP000077202"/>
    </source>
</evidence>
<accession>A0A176W586</accession>
<dbReference type="CDD" id="cd07821">
    <property type="entry name" value="PYR_PYL_RCAR_like"/>
    <property type="match status" value="1"/>
</dbReference>